<accession>A0A0G4J610</accession>
<evidence type="ECO:0000256" key="2">
    <source>
        <dbReference type="SAM" id="MobiDB-lite"/>
    </source>
</evidence>
<evidence type="ECO:0000313" key="4">
    <source>
        <dbReference type="Proteomes" id="UP000039324"/>
    </source>
</evidence>
<dbReference type="Gene3D" id="2.60.40.10">
    <property type="entry name" value="Immunoglobulins"/>
    <property type="match status" value="2"/>
</dbReference>
<dbReference type="InterPro" id="IPR013783">
    <property type="entry name" value="Ig-like_fold"/>
</dbReference>
<feature type="compositionally biased region" description="Low complexity" evidence="2">
    <location>
        <begin position="1139"/>
        <end position="1150"/>
    </location>
</feature>
<dbReference type="Proteomes" id="UP000039324">
    <property type="component" value="Unassembled WGS sequence"/>
</dbReference>
<sequence length="2834" mass="312109">MTSTGWVSAGPLSAYFGDSAGLVDLGAVVDGHRCALRGIVVRLATGAAPGVIRFGSDDTQRLVSMQATNPNVNRRENRMLSFDFEGVVEDGDVVDLRPGEERTLVLRLAPFGASSRGSGLKRFSSVPWRTTCRLTLGPNVISFDVSARFCRSLLAIDTKEILFECAVDSSDTRELMVQNFSDIATWFSLRVPSSDCFTFVDCATLSPILPRHPLAGSGQVNVRMIYRPRSSSVGDNTHELVLENCLDERNVERVPIIASVTLESREQGLVLSPDIVDFGDCVSGETIWRTITLKNATRVPLEIFLTSNASGGHKVLFCLEEPTETQQGNNAADPLVASPTASDDDDLGIHIPLGGSAKNLSGSRPLSWAPSTKEGQSGHSRHPSVSLTDFLELSPPPTVSDKVRNLVEELTIPPGKERVLRIFFTGSVSPSVSHSSSGDGNRDDASSADALSGPAFPDYTRLQPLKFHLFLNCRPSNMLGATIHGKYSRVVRCIARLCTSLIAVSTSALNFGEVAVSQSSAMSFNVENLSDIPTTVAVDFESKALSVSRNLIELNPRTSEEVELKLEPCRPSSAYQKEIVVSNLRNPSDTHIIAALSKNVEYSTSQPPRTFFNIATTLSSQCGQQSSGDGPLTLDFGKFVMNFPAARLLCITNATSMPLSIACTGAPNCGVSLYRSVSSSSCGDDIAEDDIGGSLSALVSKEYVDTHGSFSDIDSQRNFVLKETQRLLAFNRSLKDGLIVAADTFDLEPYQTLELLAVYFLRSADYPRIRGKLKNVPTQLTFSLCSTNQSDGCDFPPAVPVVVQVHGMVCHTSMHFALKHINFGVLRKLSRHQFSLVISNMSDVPILYRVAKSGSIASDDLVCSGGDLGVIRPYQIREIPFVFKPSLAGRFLETVTFENVQDSDDKQAIYVKADIKKPFNFWLQTVELDFGYCLVGERSRKRRLLVKNISDRVRRIRIKVDNSQLPPTCSVLFELGEVFLGPATSIDREEEREKLENKLRIAERKGQKEKLKKIRRRLAELRRESSSEFECGDFDGAIDGQGSSNSLLLTLPPNAVQNVFVTFVSQGVSRASSHAALRIEAIRGVILVHEEKNKDYIRDVNFWARVCSDNEIYQRALSGLGISFRSLYSQPHLGSVMHSPPISQHPISPEHSGRASNVIRSASSSPVRRSSLKTTFDHNSSDFLNPSLHPGLRAVGFSIRVPWRFIFDIDEDASVRNSADAFYVANDEWSVRRLLRLPGPRRPSLMSRWALEPPSCRPWLLVNLLGVDSNLDCNVPLRISWSCDQVCGSSPNLSVRLCSMKPDDGDGAVVLRTNGYSADDEMFRVLHANAPITLSFKTVETLGIVLKPCQDEQAMLDNVKPVNGLLRLSVLGETRTIRVHVGHSIPLSVVPECPVLRKGHVTFLVSNPMCYPATILLSSIPGNALHFSQLPSHEISAKGAIRINAEMNSTPCEELSVVLVDTTNMQRKVIPISVASDLVERPLFDFRGVVSMAVDVVHLGPCFVDPITSTFEKVYRLRLTNKSTDTDLSAALSCNLPTQVNFFDSQSCVAELSKVRIPKSASQVVFVRFNLKLDHDYAKQGKCREVRGAFRLSFQQGHLQMTYLRDFSVHLGLPRVTIAVYEPENDSLTYTDDSEYCLDFGTITTSRPCLRGRFAISNPSDLLDFEYRLVFSSSAIRFLEASSVSGVVTCGQSLAFEFEACVSQFGIFEETIALEHVPTHTSVASLRVTCFYDCQALQVQLPFRNRYALLDCSTSYAELSNESTYTVNLYRQVNSCTITNVAPDERTLWLCASIRRGALLVQWASAPGSGTPDDASRIFKQVSYGESATLRIELPHTYAIGQRRWNELASGRPVAFRRRVLVRGRHEDAVLACFAVSGTVAVSLARIDESYVDVGRVGFENGWKDVVVSFTVVNEADIELHYQIKSLCCCFPVAADDVIYSSQTLEPGGRRKHDVVFSPSLVTSEDVVYPSGTFEFHIDVVNLFNSRNENLRLRVLGQLVNCPIQFTHLDSDGCLKLPPVSPYEQSGVSTESFAIVNRDSETSHEIHLDVHTFEEFRDLCSIKVLVGDRSAVNEFVLHAAEQREVRVRIVPSPGYTGRWPTRAGLCSVGSISFLAIGSTKPQVVILQTSFSVDAQFSVSLPRIKFRFTETNESRNFLEDHFWIRNLSSVSPVSIRLSLRSPQPPAWISLLEFSPTHADLAPEASVRVDVYFKSQTGRLVSSPVYIDVIDNSNSLAFKSVEVALVAEALSRTASVPLMTPSDGPVALGEDMVACNREQCISALGIRGAMPVAGSRNRYIINAGQQELGVGDSAFLDWDIVVENQLPGTIEFQLEVINTDCDSADWIRLSKLNGTLHAIHESFTITLSMSTSVQGTFSAYVLLRNSRDIEIQTIRAELVVVKPAALSGKVFEVVVDGGVPCDKGAAPTIDIGDIFLGQSNSNRSFVITNTSSIPIETLVAADLDPNSQACVHFSLTPMALSMFNIITIQPSTSVRVFVHFQTSSSSSPMGIHSFERVAFDIKIGCRIVNDYQASIRYVATCRPPQLQLSTTDINFSGVLSGTLVVSPEEVLVGVSRLYEGVASVSIRTESRFFVVEDASLVASSAPGPKRVTSRLGSGKATFRVCPQLSALASLAGSGVYVEEHFTVYNDALLNERYVVTLRFSTSCQRLFYFSPGSKQGHTFTSIEGRIADFAMRFQSFFHDVGNACPHRALSEWDVASLHDFCVHLLSALSTAEYWDLYSEYFYLTDELVYLSLKCHIGQFVLQLANLLYGFTMRHSALRMAHRICVDTSLQHDPNLSMFVSAWTDRLLYFLCHFPGSSTSLDKYLADLKLPHT</sequence>
<feature type="region of interest" description="Disordered" evidence="2">
    <location>
        <begin position="326"/>
        <end position="398"/>
    </location>
</feature>
<dbReference type="OMA" id="KGGYHYR"/>
<feature type="compositionally biased region" description="Low complexity" evidence="2">
    <location>
        <begin position="428"/>
        <end position="437"/>
    </location>
</feature>
<name>A0A0G4J610_PLABS</name>
<proteinExistence type="predicted"/>
<feature type="region of interest" description="Disordered" evidence="2">
    <location>
        <begin position="1139"/>
        <end position="1163"/>
    </location>
</feature>
<feature type="coiled-coil region" evidence="1">
    <location>
        <begin position="985"/>
        <end position="1024"/>
    </location>
</feature>
<keyword evidence="4" id="KW-1185">Reference proteome</keyword>
<keyword evidence="1" id="KW-0175">Coiled coil</keyword>
<organism evidence="3 4">
    <name type="scientific">Plasmodiophora brassicae</name>
    <name type="common">Clubroot disease agent</name>
    <dbReference type="NCBI Taxonomy" id="37360"/>
    <lineage>
        <taxon>Eukaryota</taxon>
        <taxon>Sar</taxon>
        <taxon>Rhizaria</taxon>
        <taxon>Endomyxa</taxon>
        <taxon>Phytomyxea</taxon>
        <taxon>Plasmodiophorida</taxon>
        <taxon>Plasmodiophoridae</taxon>
        <taxon>Plasmodiophora</taxon>
    </lineage>
</organism>
<feature type="compositionally biased region" description="Polar residues" evidence="2">
    <location>
        <begin position="358"/>
        <end position="387"/>
    </location>
</feature>
<dbReference type="OrthoDB" id="252265at2759"/>
<dbReference type="STRING" id="37360.A0A0G4J610"/>
<evidence type="ECO:0000256" key="1">
    <source>
        <dbReference type="SAM" id="Coils"/>
    </source>
</evidence>
<dbReference type="PANTHER" id="PTHR39211:SF1">
    <property type="entry name" value="ABNORMAL SPINDLE-LIKE MICROCEPHALY-ASSOCIATED PROTEIN ASH DOMAIN-CONTAINING PROTEIN"/>
    <property type="match status" value="1"/>
</dbReference>
<reference evidence="3 4" key="1">
    <citation type="submission" date="2015-02" db="EMBL/GenBank/DDBJ databases">
        <authorList>
            <person name="Chooi Y.-H."/>
        </authorList>
    </citation>
    <scope>NUCLEOTIDE SEQUENCE [LARGE SCALE GENOMIC DNA]</scope>
    <source>
        <strain evidence="3">E3</strain>
    </source>
</reference>
<evidence type="ECO:0000313" key="3">
    <source>
        <dbReference type="EMBL" id="CEP03043.1"/>
    </source>
</evidence>
<protein>
    <submittedName>
        <fullName evidence="3">Uncharacterized protein</fullName>
    </submittedName>
</protein>
<dbReference type="PANTHER" id="PTHR39211">
    <property type="entry name" value="CHROMOSOME 7, WHOLE GENOME SHOTGUN SEQUENCE"/>
    <property type="match status" value="1"/>
</dbReference>
<feature type="region of interest" description="Disordered" evidence="2">
    <location>
        <begin position="428"/>
        <end position="449"/>
    </location>
</feature>
<gene>
    <name evidence="3" type="ORF">PBRA_009261</name>
</gene>
<dbReference type="EMBL" id="CDSF01000138">
    <property type="protein sequence ID" value="CEP03043.1"/>
    <property type="molecule type" value="Genomic_DNA"/>
</dbReference>